<feature type="region of interest" description="Disordered" evidence="1">
    <location>
        <begin position="92"/>
        <end position="251"/>
    </location>
</feature>
<keyword evidence="3" id="KW-1185">Reference proteome</keyword>
<name>A0A6A6ICU1_9PLEO</name>
<feature type="region of interest" description="Disordered" evidence="1">
    <location>
        <begin position="303"/>
        <end position="322"/>
    </location>
</feature>
<sequence>MNSSTRLYERLGQIPQDPGDPESLEDLVVCAFGAFERYYVCWKNRGGEYRQDGYDLPPALQEWLFPADGSSRDFATLQVVFGRGDEYFASDKNGKLEYKEPEKKLPPPPPPEEIEEKPVLRRSRTVSFLRPLSDTSTKQTSPAMETPSSRRSSGASQQASRPPSLAFSARSMSDASFTSQPASRPPSLSFSRTSSESSFISQSGSRPSSTTSTLSSRPPSDPEVKPIDTSFEPVYSDSPNASPVAAPMRLTRRSRPLSMSFNSVTFPRIPEGRQLLPPEPTPPIQDTYKCTCGCHDSPKRRPTYADAGVQTSPLTPPPRTALRIDTTTTTTSHFPAYHSNESSALDVQTPQDEVYEPNPVYMGRMFDYFSKPGYQLGDGLSSGYYYYQQPMYEYQEEFEDMAS</sequence>
<accession>A0A6A6ICU1</accession>
<feature type="compositionally biased region" description="Polar residues" evidence="1">
    <location>
        <begin position="133"/>
        <end position="143"/>
    </location>
</feature>
<organism evidence="2 3">
    <name type="scientific">Trematosphaeria pertusa</name>
    <dbReference type="NCBI Taxonomy" id="390896"/>
    <lineage>
        <taxon>Eukaryota</taxon>
        <taxon>Fungi</taxon>
        <taxon>Dikarya</taxon>
        <taxon>Ascomycota</taxon>
        <taxon>Pezizomycotina</taxon>
        <taxon>Dothideomycetes</taxon>
        <taxon>Pleosporomycetidae</taxon>
        <taxon>Pleosporales</taxon>
        <taxon>Massarineae</taxon>
        <taxon>Trematosphaeriaceae</taxon>
        <taxon>Trematosphaeria</taxon>
    </lineage>
</organism>
<feature type="region of interest" description="Disordered" evidence="1">
    <location>
        <begin position="1"/>
        <end position="20"/>
    </location>
</feature>
<feature type="compositionally biased region" description="Low complexity" evidence="1">
    <location>
        <begin position="185"/>
        <end position="218"/>
    </location>
</feature>
<evidence type="ECO:0000256" key="1">
    <source>
        <dbReference type="SAM" id="MobiDB-lite"/>
    </source>
</evidence>
<proteinExistence type="predicted"/>
<dbReference type="AlphaFoldDB" id="A0A6A6ICU1"/>
<evidence type="ECO:0000313" key="3">
    <source>
        <dbReference type="Proteomes" id="UP000800094"/>
    </source>
</evidence>
<dbReference type="OrthoDB" id="4120989at2759"/>
<gene>
    <name evidence="2" type="ORF">BU26DRAFT_325872</name>
</gene>
<feature type="compositionally biased region" description="Polar residues" evidence="1">
    <location>
        <begin position="170"/>
        <end position="182"/>
    </location>
</feature>
<dbReference type="Proteomes" id="UP000800094">
    <property type="component" value="Unassembled WGS sequence"/>
</dbReference>
<evidence type="ECO:0000313" key="2">
    <source>
        <dbReference type="EMBL" id="KAF2248027.1"/>
    </source>
</evidence>
<feature type="compositionally biased region" description="Basic and acidic residues" evidence="1">
    <location>
        <begin position="92"/>
        <end position="105"/>
    </location>
</feature>
<dbReference type="GeneID" id="54575453"/>
<protein>
    <submittedName>
        <fullName evidence="2">Uncharacterized protein</fullName>
    </submittedName>
</protein>
<reference evidence="2" key="1">
    <citation type="journal article" date="2020" name="Stud. Mycol.">
        <title>101 Dothideomycetes genomes: a test case for predicting lifestyles and emergence of pathogens.</title>
        <authorList>
            <person name="Haridas S."/>
            <person name="Albert R."/>
            <person name="Binder M."/>
            <person name="Bloem J."/>
            <person name="Labutti K."/>
            <person name="Salamov A."/>
            <person name="Andreopoulos B."/>
            <person name="Baker S."/>
            <person name="Barry K."/>
            <person name="Bills G."/>
            <person name="Bluhm B."/>
            <person name="Cannon C."/>
            <person name="Castanera R."/>
            <person name="Culley D."/>
            <person name="Daum C."/>
            <person name="Ezra D."/>
            <person name="Gonzalez J."/>
            <person name="Henrissat B."/>
            <person name="Kuo A."/>
            <person name="Liang C."/>
            <person name="Lipzen A."/>
            <person name="Lutzoni F."/>
            <person name="Magnuson J."/>
            <person name="Mondo S."/>
            <person name="Nolan M."/>
            <person name="Ohm R."/>
            <person name="Pangilinan J."/>
            <person name="Park H.-J."/>
            <person name="Ramirez L."/>
            <person name="Alfaro M."/>
            <person name="Sun H."/>
            <person name="Tritt A."/>
            <person name="Yoshinaga Y."/>
            <person name="Zwiers L.-H."/>
            <person name="Turgeon B."/>
            <person name="Goodwin S."/>
            <person name="Spatafora J."/>
            <person name="Crous P."/>
            <person name="Grigoriev I."/>
        </authorList>
    </citation>
    <scope>NUCLEOTIDE SEQUENCE</scope>
    <source>
        <strain evidence="2">CBS 122368</strain>
    </source>
</reference>
<dbReference type="RefSeq" id="XP_033683031.1">
    <property type="nucleotide sequence ID" value="XM_033822123.1"/>
</dbReference>
<feature type="compositionally biased region" description="Low complexity" evidence="1">
    <location>
        <begin position="147"/>
        <end position="164"/>
    </location>
</feature>
<dbReference type="EMBL" id="ML987196">
    <property type="protein sequence ID" value="KAF2248027.1"/>
    <property type="molecule type" value="Genomic_DNA"/>
</dbReference>